<dbReference type="InterPro" id="IPR001387">
    <property type="entry name" value="Cro/C1-type_HTH"/>
</dbReference>
<dbReference type="Proteomes" id="UP000278351">
    <property type="component" value="Unassembled WGS sequence"/>
</dbReference>
<dbReference type="Gene3D" id="1.10.260.40">
    <property type="entry name" value="lambda repressor-like DNA-binding domains"/>
    <property type="match status" value="1"/>
</dbReference>
<keyword evidence="3" id="KW-1185">Reference proteome</keyword>
<dbReference type="PROSITE" id="PS50943">
    <property type="entry name" value="HTH_CROC1"/>
    <property type="match status" value="1"/>
</dbReference>
<name>A0A3N4QDB5_9BACT</name>
<dbReference type="GO" id="GO:0003677">
    <property type="term" value="F:DNA binding"/>
    <property type="evidence" value="ECO:0007669"/>
    <property type="project" value="InterPro"/>
</dbReference>
<dbReference type="InterPro" id="IPR010982">
    <property type="entry name" value="Lambda_DNA-bd_dom_sf"/>
</dbReference>
<dbReference type="EMBL" id="RPDH01000002">
    <property type="protein sequence ID" value="RPE09744.1"/>
    <property type="molecule type" value="Genomic_DNA"/>
</dbReference>
<gene>
    <name evidence="2" type="ORF">EGT74_22490</name>
</gene>
<dbReference type="RefSeq" id="WP_123848724.1">
    <property type="nucleotide sequence ID" value="NZ_RPDH01000002.1"/>
</dbReference>
<sequence>MKSKPHASKIDLYVIERVKEMREKAQMRQIDLSHHLGLADSFVSNVESESQRHKYNIRHLNDLARIFNCSPKDFLPEGAVE</sequence>
<dbReference type="Pfam" id="PF13443">
    <property type="entry name" value="HTH_26"/>
    <property type="match status" value="1"/>
</dbReference>
<dbReference type="SUPFAM" id="SSF47413">
    <property type="entry name" value="lambda repressor-like DNA-binding domains"/>
    <property type="match status" value="1"/>
</dbReference>
<organism evidence="2 3">
    <name type="scientific">Chitinophaga lutea</name>
    <dbReference type="NCBI Taxonomy" id="2488634"/>
    <lineage>
        <taxon>Bacteria</taxon>
        <taxon>Pseudomonadati</taxon>
        <taxon>Bacteroidota</taxon>
        <taxon>Chitinophagia</taxon>
        <taxon>Chitinophagales</taxon>
        <taxon>Chitinophagaceae</taxon>
        <taxon>Chitinophaga</taxon>
    </lineage>
</organism>
<dbReference type="OrthoDB" id="1098513at2"/>
<proteinExistence type="predicted"/>
<accession>A0A3N4QDB5</accession>
<dbReference type="AlphaFoldDB" id="A0A3N4QDB5"/>
<dbReference type="SMART" id="SM00530">
    <property type="entry name" value="HTH_XRE"/>
    <property type="match status" value="1"/>
</dbReference>
<evidence type="ECO:0000313" key="2">
    <source>
        <dbReference type="EMBL" id="RPE09744.1"/>
    </source>
</evidence>
<feature type="domain" description="HTH cro/C1-type" evidence="1">
    <location>
        <begin position="18"/>
        <end position="74"/>
    </location>
</feature>
<comment type="caution">
    <text evidence="2">The sequence shown here is derived from an EMBL/GenBank/DDBJ whole genome shotgun (WGS) entry which is preliminary data.</text>
</comment>
<reference evidence="2 3" key="1">
    <citation type="submission" date="2018-11" db="EMBL/GenBank/DDBJ databases">
        <title>Chitinophaga lutea sp.nov., isolate from arsenic contaminated soil.</title>
        <authorList>
            <person name="Zong Y."/>
        </authorList>
    </citation>
    <scope>NUCLEOTIDE SEQUENCE [LARGE SCALE GENOMIC DNA]</scope>
    <source>
        <strain evidence="2 3">ZY74</strain>
    </source>
</reference>
<protein>
    <submittedName>
        <fullName evidence="2">XRE family transcriptional regulator</fullName>
    </submittedName>
</protein>
<evidence type="ECO:0000313" key="3">
    <source>
        <dbReference type="Proteomes" id="UP000278351"/>
    </source>
</evidence>
<evidence type="ECO:0000259" key="1">
    <source>
        <dbReference type="PROSITE" id="PS50943"/>
    </source>
</evidence>